<dbReference type="GO" id="GO:0005778">
    <property type="term" value="C:peroxisomal membrane"/>
    <property type="evidence" value="ECO:0007669"/>
    <property type="project" value="TreeGrafter"/>
</dbReference>
<feature type="region of interest" description="Disordered" evidence="3">
    <location>
        <begin position="1"/>
        <end position="41"/>
    </location>
</feature>
<organism evidence="4 5">
    <name type="scientific">Frankliniella fusca</name>
    <dbReference type="NCBI Taxonomy" id="407009"/>
    <lineage>
        <taxon>Eukaryota</taxon>
        <taxon>Metazoa</taxon>
        <taxon>Ecdysozoa</taxon>
        <taxon>Arthropoda</taxon>
        <taxon>Hexapoda</taxon>
        <taxon>Insecta</taxon>
        <taxon>Pterygota</taxon>
        <taxon>Neoptera</taxon>
        <taxon>Paraneoptera</taxon>
        <taxon>Thysanoptera</taxon>
        <taxon>Terebrantia</taxon>
        <taxon>Thripoidea</taxon>
        <taxon>Thripidae</taxon>
        <taxon>Frankliniella</taxon>
    </lineage>
</organism>
<evidence type="ECO:0000313" key="4">
    <source>
        <dbReference type="EMBL" id="KAK3907425.1"/>
    </source>
</evidence>
<reference evidence="4" key="2">
    <citation type="journal article" date="2023" name="BMC Genomics">
        <title>Pest status, molecular evolution, and epigenetic factors derived from the genome assembly of Frankliniella fusca, a thysanopteran phytovirus vector.</title>
        <authorList>
            <person name="Catto M.A."/>
            <person name="Labadie P.E."/>
            <person name="Jacobson A.L."/>
            <person name="Kennedy G.G."/>
            <person name="Srinivasan R."/>
            <person name="Hunt B.G."/>
        </authorList>
    </citation>
    <scope>NUCLEOTIDE SEQUENCE</scope>
    <source>
        <strain evidence="4">PL_HMW_Pooled</strain>
    </source>
</reference>
<dbReference type="GO" id="GO:0045046">
    <property type="term" value="P:protein import into peroxisome membrane"/>
    <property type="evidence" value="ECO:0007669"/>
    <property type="project" value="TreeGrafter"/>
</dbReference>
<evidence type="ECO:0000313" key="5">
    <source>
        <dbReference type="Proteomes" id="UP001219518"/>
    </source>
</evidence>
<accession>A0AAE1GT91</accession>
<evidence type="ECO:0000256" key="2">
    <source>
        <dbReference type="ARBA" id="ARBA00029688"/>
    </source>
</evidence>
<sequence length="337" mass="36806">MAEKPDPELDELLASAAADFAKAKPESTPAPANFDPSMMLNADGSFNPEKWKAWQEEQKKAIDAESKKADEEFANSDLGKELGLKLQEGFAAAAAGSGLSTDELNERLKSLNLLVESAIAPGAAAAAGVDADKDFSDAIMGAMQSLKENLSEAFPAAKEGEEGDGQDTSGSEMENLTTFMQQMMLSLLSKELLLPSFKELSEKLSLQECDAELKEFSSVMRNVMKSLLSKEMMLPSFKELSEKYPAWLEENKSKLSEEDFKRYTEQLEVIKEIVAELEKEGSEDDKQHLDNMVKLMGKAQDLGQPPPELAAQLGNTIDDSKIDAMLKDSGADQCNIM</sequence>
<comment type="caution">
    <text evidence="4">The sequence shown here is derived from an EMBL/GenBank/DDBJ whole genome shotgun (WGS) entry which is preliminary data.</text>
</comment>
<dbReference type="PANTHER" id="PTHR12774:SF2">
    <property type="entry name" value="PEROXISOMAL BIOGENESIS FACTOR 19"/>
    <property type="match status" value="1"/>
</dbReference>
<dbReference type="AlphaFoldDB" id="A0AAE1GT91"/>
<gene>
    <name evidence="4" type="ORF">KUF71_002924</name>
</gene>
<comment type="similarity">
    <text evidence="1">Belongs to the peroxin-19 family.</text>
</comment>
<evidence type="ECO:0000256" key="1">
    <source>
        <dbReference type="ARBA" id="ARBA00006326"/>
    </source>
</evidence>
<dbReference type="PANTHER" id="PTHR12774">
    <property type="entry name" value="PEROXISOMAL BIOGENESIS FACTOR 19"/>
    <property type="match status" value="1"/>
</dbReference>
<protein>
    <recommendedName>
        <fullName evidence="2">Peroxin-19</fullName>
    </recommendedName>
</protein>
<dbReference type="GO" id="GO:0033328">
    <property type="term" value="F:peroxisome membrane targeting sequence binding"/>
    <property type="evidence" value="ECO:0007669"/>
    <property type="project" value="TreeGrafter"/>
</dbReference>
<dbReference type="InterPro" id="IPR006708">
    <property type="entry name" value="Pex19"/>
</dbReference>
<keyword evidence="5" id="KW-1185">Reference proteome</keyword>
<name>A0AAE1GT91_9NEOP</name>
<dbReference type="EMBL" id="JAHWGI010000011">
    <property type="protein sequence ID" value="KAK3907425.1"/>
    <property type="molecule type" value="Genomic_DNA"/>
</dbReference>
<reference evidence="4" key="1">
    <citation type="submission" date="2021-07" db="EMBL/GenBank/DDBJ databases">
        <authorList>
            <person name="Catto M.A."/>
            <person name="Jacobson A."/>
            <person name="Kennedy G."/>
            <person name="Labadie P."/>
            <person name="Hunt B.G."/>
            <person name="Srinivasan R."/>
        </authorList>
    </citation>
    <scope>NUCLEOTIDE SEQUENCE</scope>
    <source>
        <strain evidence="4">PL_HMW_Pooled</strain>
        <tissue evidence="4">Head</tissue>
    </source>
</reference>
<proteinExistence type="inferred from homology"/>
<dbReference type="Pfam" id="PF04614">
    <property type="entry name" value="Pex19"/>
    <property type="match status" value="1"/>
</dbReference>
<dbReference type="Gene3D" id="1.20.120.900">
    <property type="entry name" value="Pex19, mPTS binding domain"/>
    <property type="match status" value="1"/>
</dbReference>
<dbReference type="InterPro" id="IPR038322">
    <property type="entry name" value="Pex19_C_sf"/>
</dbReference>
<dbReference type="Proteomes" id="UP001219518">
    <property type="component" value="Unassembled WGS sequence"/>
</dbReference>
<evidence type="ECO:0000256" key="3">
    <source>
        <dbReference type="SAM" id="MobiDB-lite"/>
    </source>
</evidence>